<feature type="compositionally biased region" description="Low complexity" evidence="1">
    <location>
        <begin position="48"/>
        <end position="71"/>
    </location>
</feature>
<evidence type="ECO:0000313" key="3">
    <source>
        <dbReference type="Proteomes" id="UP000774617"/>
    </source>
</evidence>
<name>A0ABQ8FQN3_9PEZI</name>
<accession>A0ABQ8FQN3</accession>
<sequence length="421" mass="47081">MAEKASGSGSGAGHGRPTAASRARGTPGRYTRRNDGNDSGIGRSSSQTSRGARSTTSVSSRASSESGSTAVASRAPSAKFSDQDFKAHVLSPRGIRIDDETKSVTPFYHFDSSPPPQGVRAAYYQNLPGLSGATLWLESDDKFVEAVVREYASIGEYKLCEAEYASYAVESLLKREIRNPQLRETRHSMAERMIQLPTKPERMWHEPPLLDKSANPYKPFSFAMRPDCASWISLQAFNPDYRKRVEEYVSVRLDRILCPYLTIEFKKDDSTINHARYQVAAASAIALYNRWTLKQQRLTEAGKAWRSHHVRALRHYGLTFYGQKYEVWCTEVSVADGAWSGCRMFRLSQDSFNTPRGVRAFVDWVNEIHRWGLIVHGPGCERDVKYRMRSTPGADRTSLDAEGVLDSDGEAEAGDEPSRVS</sequence>
<dbReference type="Proteomes" id="UP000774617">
    <property type="component" value="Unassembled WGS sequence"/>
</dbReference>
<protein>
    <submittedName>
        <fullName evidence="2">Uncharacterized protein</fullName>
    </submittedName>
</protein>
<dbReference type="EMBL" id="JAGTJR010000086">
    <property type="protein sequence ID" value="KAH7012411.1"/>
    <property type="molecule type" value="Genomic_DNA"/>
</dbReference>
<evidence type="ECO:0000313" key="2">
    <source>
        <dbReference type="EMBL" id="KAH7012411.1"/>
    </source>
</evidence>
<keyword evidence="3" id="KW-1185">Reference proteome</keyword>
<evidence type="ECO:0000256" key="1">
    <source>
        <dbReference type="SAM" id="MobiDB-lite"/>
    </source>
</evidence>
<feature type="region of interest" description="Disordered" evidence="1">
    <location>
        <begin position="1"/>
        <end position="77"/>
    </location>
</feature>
<reference evidence="2 3" key="1">
    <citation type="journal article" date="2021" name="Nat. Commun.">
        <title>Genetic determinants of endophytism in the Arabidopsis root mycobiome.</title>
        <authorList>
            <person name="Mesny F."/>
            <person name="Miyauchi S."/>
            <person name="Thiergart T."/>
            <person name="Pickel B."/>
            <person name="Atanasova L."/>
            <person name="Karlsson M."/>
            <person name="Huettel B."/>
            <person name="Barry K.W."/>
            <person name="Haridas S."/>
            <person name="Chen C."/>
            <person name="Bauer D."/>
            <person name="Andreopoulos W."/>
            <person name="Pangilinan J."/>
            <person name="LaButti K."/>
            <person name="Riley R."/>
            <person name="Lipzen A."/>
            <person name="Clum A."/>
            <person name="Drula E."/>
            <person name="Henrissat B."/>
            <person name="Kohler A."/>
            <person name="Grigoriev I.V."/>
            <person name="Martin F.M."/>
            <person name="Hacquard S."/>
        </authorList>
    </citation>
    <scope>NUCLEOTIDE SEQUENCE [LARGE SCALE GENOMIC DNA]</scope>
    <source>
        <strain evidence="2 3">MPI-SDFR-AT-0080</strain>
    </source>
</reference>
<gene>
    <name evidence="2" type="ORF">B0J12DRAFT_586808</name>
</gene>
<feature type="compositionally biased region" description="Acidic residues" evidence="1">
    <location>
        <begin position="403"/>
        <end position="415"/>
    </location>
</feature>
<comment type="caution">
    <text evidence="2">The sequence shown here is derived from an EMBL/GenBank/DDBJ whole genome shotgun (WGS) entry which is preliminary data.</text>
</comment>
<organism evidence="2 3">
    <name type="scientific">Macrophomina phaseolina</name>
    <dbReference type="NCBI Taxonomy" id="35725"/>
    <lineage>
        <taxon>Eukaryota</taxon>
        <taxon>Fungi</taxon>
        <taxon>Dikarya</taxon>
        <taxon>Ascomycota</taxon>
        <taxon>Pezizomycotina</taxon>
        <taxon>Dothideomycetes</taxon>
        <taxon>Dothideomycetes incertae sedis</taxon>
        <taxon>Botryosphaeriales</taxon>
        <taxon>Botryosphaeriaceae</taxon>
        <taxon>Macrophomina</taxon>
    </lineage>
</organism>
<proteinExistence type="predicted"/>
<feature type="region of interest" description="Disordered" evidence="1">
    <location>
        <begin position="391"/>
        <end position="421"/>
    </location>
</feature>